<evidence type="ECO:0000256" key="13">
    <source>
        <dbReference type="RuleBase" id="RU003357"/>
    </source>
</evidence>
<dbReference type="InterPro" id="IPR000531">
    <property type="entry name" value="Beta-barrel_TonB"/>
</dbReference>
<evidence type="ECO:0000313" key="19">
    <source>
        <dbReference type="Proteomes" id="UP001597115"/>
    </source>
</evidence>
<keyword evidence="2 12" id="KW-0813">Transport</keyword>
<reference evidence="19" key="1">
    <citation type="journal article" date="2019" name="Int. J. Syst. Evol. Microbiol.">
        <title>The Global Catalogue of Microorganisms (GCM) 10K type strain sequencing project: providing services to taxonomists for standard genome sequencing and annotation.</title>
        <authorList>
            <consortium name="The Broad Institute Genomics Platform"/>
            <consortium name="The Broad Institute Genome Sequencing Center for Infectious Disease"/>
            <person name="Wu L."/>
            <person name="Ma J."/>
        </authorList>
    </citation>
    <scope>NUCLEOTIDE SEQUENCE [LARGE SCALE GENOMIC DNA]</scope>
    <source>
        <strain evidence="19">CGMCC 1.16275</strain>
    </source>
</reference>
<comment type="caution">
    <text evidence="18">The sequence shown here is derived from an EMBL/GenBank/DDBJ whole genome shotgun (WGS) entry which is preliminary data.</text>
</comment>
<dbReference type="InterPro" id="IPR036942">
    <property type="entry name" value="Beta-barrel_TonB_sf"/>
</dbReference>
<sequence>MNGNTRLIRAALLASATLLATAAWAQDSQTPPAGPNAPAAGPQTAGAADESDIVVTGTSVARAAFDTPLAVETLDEGTLARTQAAGNADILNTIPTIKADGGGGEVAANVFVRGLPSGGQYQFTPLEYDGIPVMSTFGLNSSAFDVYCRNDLGIERLEFVRGGVSNLFGPGSVAGLINFISKTGTDTLGGVAQFEVAERDRYKGDVAISGPLGGNTYFALSGYYRYDEGTIRTGLKTKGYQLRGNLKQEFSDGSGSVTLYGQWIDDKVQFFLPIPLDGTTRKRIPGNDGKIVNSVQNDFDPNVLGFNLPGGGRFVSDINDGVKTRGGQIALAFDKKFGDDWGINGRVKYSQYKHKFGLWSDGDGIINVPETQASFLANRQTSAIFPELKGITTANARFTFADGSVVPANFLLFANRFTDRNRPMHDVTAELNLTKTVTTGALEHHFTLGGFYADATAKDIDLTTTYLAEFNNQPQLVNLVVTNPTTGVQTVISRNGLLRGGLSYTNNRHEVERTAGYFADQIEADNFSFDIGGRVEHLSGDIKREIAANFVTDTTAGLSNAIKTVNYGSGNYLTGKVKTTEWALAAGALYKVTPTLNLYLNASRGFFFPEIRAVTFSPAGKHASYSAEIIKQIEGGLKFNSGRFQGTVAGFYTKLDNRRQILFINDGQGGFTEAVNLVATRSYGVEATANVEVIPNLHLQGNFTLQNAKYTQFQSLVNNVPTPNPAIIGNKLERQPDFLYNAGLYYDDGALDASIFTNYTGDNFVASNNAIKLQGFNIVNLDAGYKIKVGGRNTVRVGINVFNLFDEDAVTEGSPRQDNNQVAGGQYFVGRPVLPRRITGRVTFSF</sequence>
<feature type="domain" description="TonB-dependent receptor-like beta-barrel" evidence="16">
    <location>
        <begin position="299"/>
        <end position="804"/>
    </location>
</feature>
<evidence type="ECO:0000256" key="7">
    <source>
        <dbReference type="ARBA" id="ARBA00023004"/>
    </source>
</evidence>
<feature type="chain" id="PRO_5046597484" evidence="15">
    <location>
        <begin position="26"/>
        <end position="846"/>
    </location>
</feature>
<keyword evidence="9 13" id="KW-0798">TonB box</keyword>
<keyword evidence="11 12" id="KW-0998">Cell outer membrane</keyword>
<keyword evidence="10 12" id="KW-0472">Membrane</keyword>
<dbReference type="PROSITE" id="PS52016">
    <property type="entry name" value="TONB_DEPENDENT_REC_3"/>
    <property type="match status" value="1"/>
</dbReference>
<keyword evidence="19" id="KW-1185">Reference proteome</keyword>
<comment type="similarity">
    <text evidence="12 13">Belongs to the TonB-dependent receptor family.</text>
</comment>
<dbReference type="EMBL" id="JBHUDY010000001">
    <property type="protein sequence ID" value="MFD1611324.1"/>
    <property type="molecule type" value="Genomic_DNA"/>
</dbReference>
<evidence type="ECO:0000256" key="1">
    <source>
        <dbReference type="ARBA" id="ARBA00004571"/>
    </source>
</evidence>
<dbReference type="RefSeq" id="WP_380887833.1">
    <property type="nucleotide sequence ID" value="NZ_JBHUDY010000001.1"/>
</dbReference>
<evidence type="ECO:0000256" key="14">
    <source>
        <dbReference type="SAM" id="MobiDB-lite"/>
    </source>
</evidence>
<evidence type="ECO:0000256" key="11">
    <source>
        <dbReference type="ARBA" id="ARBA00023237"/>
    </source>
</evidence>
<evidence type="ECO:0000256" key="4">
    <source>
        <dbReference type="ARBA" id="ARBA00022496"/>
    </source>
</evidence>
<keyword evidence="4" id="KW-0410">Iron transport</keyword>
<comment type="subcellular location">
    <subcellularLocation>
        <location evidence="1 12">Cell outer membrane</location>
        <topology evidence="1 12">Multi-pass membrane protein</topology>
    </subcellularLocation>
</comment>
<gene>
    <name evidence="18" type="ORF">ACFSCW_05855</name>
</gene>
<keyword evidence="18" id="KW-0675">Receptor</keyword>
<dbReference type="PANTHER" id="PTHR32552">
    <property type="entry name" value="FERRICHROME IRON RECEPTOR-RELATED"/>
    <property type="match status" value="1"/>
</dbReference>
<evidence type="ECO:0000256" key="10">
    <source>
        <dbReference type="ARBA" id="ARBA00023136"/>
    </source>
</evidence>
<proteinExistence type="inferred from homology"/>
<dbReference type="Proteomes" id="UP001597115">
    <property type="component" value="Unassembled WGS sequence"/>
</dbReference>
<evidence type="ECO:0000259" key="16">
    <source>
        <dbReference type="Pfam" id="PF00593"/>
    </source>
</evidence>
<accession>A0ABW4I090</accession>
<evidence type="ECO:0000259" key="17">
    <source>
        <dbReference type="Pfam" id="PF07715"/>
    </source>
</evidence>
<keyword evidence="8" id="KW-0406">Ion transport</keyword>
<evidence type="ECO:0000256" key="3">
    <source>
        <dbReference type="ARBA" id="ARBA00022452"/>
    </source>
</evidence>
<evidence type="ECO:0000256" key="12">
    <source>
        <dbReference type="PROSITE-ProRule" id="PRU01360"/>
    </source>
</evidence>
<evidence type="ECO:0000256" key="6">
    <source>
        <dbReference type="ARBA" id="ARBA00022729"/>
    </source>
</evidence>
<dbReference type="InterPro" id="IPR039426">
    <property type="entry name" value="TonB-dep_rcpt-like"/>
</dbReference>
<dbReference type="InterPro" id="IPR012910">
    <property type="entry name" value="Plug_dom"/>
</dbReference>
<dbReference type="Gene3D" id="2.170.130.10">
    <property type="entry name" value="TonB-dependent receptor, plug domain"/>
    <property type="match status" value="1"/>
</dbReference>
<keyword evidence="3 12" id="KW-1134">Transmembrane beta strand</keyword>
<dbReference type="PANTHER" id="PTHR32552:SF89">
    <property type="entry name" value="CATECHOLATE SIDEROPHORE RECEPTOR FIU"/>
    <property type="match status" value="1"/>
</dbReference>
<evidence type="ECO:0000256" key="9">
    <source>
        <dbReference type="ARBA" id="ARBA00023077"/>
    </source>
</evidence>
<keyword evidence="5 12" id="KW-0812">Transmembrane</keyword>
<protein>
    <submittedName>
        <fullName evidence="18">TonB-dependent receptor</fullName>
    </submittedName>
</protein>
<organism evidence="18 19">
    <name type="scientific">Sphingomonas tabacisoli</name>
    <dbReference type="NCBI Taxonomy" id="2249466"/>
    <lineage>
        <taxon>Bacteria</taxon>
        <taxon>Pseudomonadati</taxon>
        <taxon>Pseudomonadota</taxon>
        <taxon>Alphaproteobacteria</taxon>
        <taxon>Sphingomonadales</taxon>
        <taxon>Sphingomonadaceae</taxon>
        <taxon>Sphingomonas</taxon>
    </lineage>
</organism>
<dbReference type="SUPFAM" id="SSF56935">
    <property type="entry name" value="Porins"/>
    <property type="match status" value="1"/>
</dbReference>
<feature type="compositionally biased region" description="Low complexity" evidence="14">
    <location>
        <begin position="26"/>
        <end position="48"/>
    </location>
</feature>
<evidence type="ECO:0000313" key="18">
    <source>
        <dbReference type="EMBL" id="MFD1611324.1"/>
    </source>
</evidence>
<feature type="domain" description="TonB-dependent receptor plug" evidence="17">
    <location>
        <begin position="65"/>
        <end position="175"/>
    </location>
</feature>
<evidence type="ECO:0000256" key="15">
    <source>
        <dbReference type="SAM" id="SignalP"/>
    </source>
</evidence>
<evidence type="ECO:0000256" key="5">
    <source>
        <dbReference type="ARBA" id="ARBA00022692"/>
    </source>
</evidence>
<dbReference type="InterPro" id="IPR037066">
    <property type="entry name" value="Plug_dom_sf"/>
</dbReference>
<dbReference type="Pfam" id="PF00593">
    <property type="entry name" value="TonB_dep_Rec_b-barrel"/>
    <property type="match status" value="1"/>
</dbReference>
<feature type="region of interest" description="Disordered" evidence="14">
    <location>
        <begin position="26"/>
        <end position="49"/>
    </location>
</feature>
<feature type="signal peptide" evidence="15">
    <location>
        <begin position="1"/>
        <end position="25"/>
    </location>
</feature>
<evidence type="ECO:0000256" key="2">
    <source>
        <dbReference type="ARBA" id="ARBA00022448"/>
    </source>
</evidence>
<name>A0ABW4I090_9SPHN</name>
<keyword evidence="6 15" id="KW-0732">Signal</keyword>
<evidence type="ECO:0000256" key="8">
    <source>
        <dbReference type="ARBA" id="ARBA00023065"/>
    </source>
</evidence>
<dbReference type="Gene3D" id="2.40.170.20">
    <property type="entry name" value="TonB-dependent receptor, beta-barrel domain"/>
    <property type="match status" value="1"/>
</dbReference>
<keyword evidence="7" id="KW-0408">Iron</keyword>
<dbReference type="Pfam" id="PF07715">
    <property type="entry name" value="Plug"/>
    <property type="match status" value="1"/>
</dbReference>